<dbReference type="EMBL" id="BANB01000401">
    <property type="protein sequence ID" value="GAN77627.1"/>
    <property type="molecule type" value="Genomic_DNA"/>
</dbReference>
<keyword evidence="2" id="KW-1185">Reference proteome</keyword>
<dbReference type="SUPFAM" id="SSF51182">
    <property type="entry name" value="RmlC-like cupins"/>
    <property type="match status" value="1"/>
</dbReference>
<reference evidence="1 2" key="1">
    <citation type="submission" date="2012-11" db="EMBL/GenBank/DDBJ databases">
        <title>Whole genome sequence of Acidisphaera rubrifaciens HS-AP3.</title>
        <authorList>
            <person name="Azuma Y."/>
            <person name="Higashiura N."/>
            <person name="Hirakawa H."/>
            <person name="Matsushita K."/>
        </authorList>
    </citation>
    <scope>NUCLEOTIDE SEQUENCE [LARGE SCALE GENOMIC DNA]</scope>
    <source>
        <strain evidence="1 2">HS-AP3</strain>
    </source>
</reference>
<accession>A0A0D6P7I9</accession>
<dbReference type="AlphaFoldDB" id="A0A0D6P7I9"/>
<proteinExistence type="predicted"/>
<dbReference type="InterPro" id="IPR014710">
    <property type="entry name" value="RmlC-like_jellyroll"/>
</dbReference>
<dbReference type="RefSeq" id="WP_048861803.1">
    <property type="nucleotide sequence ID" value="NZ_BANB01000401.1"/>
</dbReference>
<dbReference type="Gene3D" id="2.60.120.10">
    <property type="entry name" value="Jelly Rolls"/>
    <property type="match status" value="1"/>
</dbReference>
<protein>
    <recommendedName>
        <fullName evidence="3">Cupin 2 conserved barrel domain-containing protein</fullName>
    </recommendedName>
</protein>
<sequence>MIAPATVALADAPVVRAPDGSTVHVLCRLAGGSMARFSLAAGQVAMAVRHRTVDEIWYITAGRGEMWRAGPEGASTIALVPGLSLTIPVGCAFQFRAAPDSDLAAVAITMPPWPGEGEVEPVAGPWAPNLSV</sequence>
<dbReference type="InterPro" id="IPR011051">
    <property type="entry name" value="RmlC_Cupin_sf"/>
</dbReference>
<comment type="caution">
    <text evidence="1">The sequence shown here is derived from an EMBL/GenBank/DDBJ whole genome shotgun (WGS) entry which is preliminary data.</text>
</comment>
<dbReference type="OrthoDB" id="5639206at2"/>
<organism evidence="1 2">
    <name type="scientific">Acidisphaera rubrifaciens HS-AP3</name>
    <dbReference type="NCBI Taxonomy" id="1231350"/>
    <lineage>
        <taxon>Bacteria</taxon>
        <taxon>Pseudomonadati</taxon>
        <taxon>Pseudomonadota</taxon>
        <taxon>Alphaproteobacteria</taxon>
        <taxon>Acetobacterales</taxon>
        <taxon>Acetobacteraceae</taxon>
        <taxon>Acidisphaera</taxon>
    </lineage>
</organism>
<gene>
    <name evidence="1" type="ORF">Asru_0401_02</name>
</gene>
<evidence type="ECO:0000313" key="1">
    <source>
        <dbReference type="EMBL" id="GAN77627.1"/>
    </source>
</evidence>
<name>A0A0D6P7I9_9PROT</name>
<evidence type="ECO:0008006" key="3">
    <source>
        <dbReference type="Google" id="ProtNLM"/>
    </source>
</evidence>
<dbReference type="Proteomes" id="UP000032680">
    <property type="component" value="Unassembled WGS sequence"/>
</dbReference>
<evidence type="ECO:0000313" key="2">
    <source>
        <dbReference type="Proteomes" id="UP000032680"/>
    </source>
</evidence>